<feature type="region of interest" description="Disordered" evidence="1">
    <location>
        <begin position="1"/>
        <end position="22"/>
    </location>
</feature>
<proteinExistence type="predicted"/>
<evidence type="ECO:0000313" key="3">
    <source>
        <dbReference type="EMBL" id="CDM86076.1"/>
    </source>
</evidence>
<protein>
    <recommendedName>
        <fullName evidence="4">Aminotransferase-like plant mobile domain-containing protein</fullName>
    </recommendedName>
</protein>
<dbReference type="PANTHER" id="PTHR34835">
    <property type="entry name" value="OS07G0283600 PROTEIN-RELATED"/>
    <property type="match status" value="1"/>
</dbReference>
<keyword evidence="2" id="KW-1133">Transmembrane helix</keyword>
<evidence type="ECO:0000256" key="2">
    <source>
        <dbReference type="SAM" id="Phobius"/>
    </source>
</evidence>
<gene>
    <name evidence="3" type="ORF">TRAES_3BF041300030CFD_c1</name>
</gene>
<reference evidence="3" key="1">
    <citation type="journal article" date="2014" name="Science">
        <title>Structural and functional partitioning of bread wheat chromosome 3B.</title>
        <authorList>
            <person name="Choulet F."/>
            <person name="Alberti A."/>
            <person name="Theil S."/>
            <person name="Glover N."/>
            <person name="Barbe V."/>
            <person name="Daron J."/>
            <person name="Pingault L."/>
            <person name="Sourdille P."/>
            <person name="Couloux A."/>
            <person name="Paux E."/>
            <person name="Leroy P."/>
            <person name="Mangenot S."/>
            <person name="Guilhot N."/>
            <person name="Le Gouis J."/>
            <person name="Balfourier F."/>
            <person name="Alaux M."/>
            <person name="Jamilloux V."/>
            <person name="Poulain J."/>
            <person name="Durand C."/>
            <person name="Bellec A."/>
            <person name="Gaspin C."/>
            <person name="Safar J."/>
            <person name="Dolezel J."/>
            <person name="Rogers J."/>
            <person name="Vandepoele K."/>
            <person name="Aury J.M."/>
            <person name="Mayer K."/>
            <person name="Berges H."/>
            <person name="Quesneville H."/>
            <person name="Wincker P."/>
            <person name="Feuillet C."/>
        </authorList>
    </citation>
    <scope>NUCLEOTIDE SEQUENCE</scope>
</reference>
<feature type="region of interest" description="Disordered" evidence="1">
    <location>
        <begin position="267"/>
        <end position="297"/>
    </location>
</feature>
<keyword evidence="2" id="KW-0812">Transmembrane</keyword>
<organism evidence="3">
    <name type="scientific">Triticum aestivum</name>
    <name type="common">Wheat</name>
    <dbReference type="NCBI Taxonomy" id="4565"/>
    <lineage>
        <taxon>Eukaryota</taxon>
        <taxon>Viridiplantae</taxon>
        <taxon>Streptophyta</taxon>
        <taxon>Embryophyta</taxon>
        <taxon>Tracheophyta</taxon>
        <taxon>Spermatophyta</taxon>
        <taxon>Magnoliopsida</taxon>
        <taxon>Liliopsida</taxon>
        <taxon>Poales</taxon>
        <taxon>Poaceae</taxon>
        <taxon>BOP clade</taxon>
        <taxon>Pooideae</taxon>
        <taxon>Triticodae</taxon>
        <taxon>Triticeae</taxon>
        <taxon>Triticinae</taxon>
        <taxon>Triticum</taxon>
    </lineage>
</organism>
<dbReference type="HOGENOM" id="CLU_470451_0_0_1"/>
<evidence type="ECO:0000256" key="1">
    <source>
        <dbReference type="SAM" id="MobiDB-lite"/>
    </source>
</evidence>
<sequence length="580" mass="65529">MHDLTPIPRSHRRGRHSSLLYHPRDGHTLRHLRTRLGSWAVSAKLPAPRTLGRAVGHRGNVGRGRVAATTNRVGIANGSAGAPTVGSDDITVLNEDVYDIFGLRNEGDDVISMKATVELDVKKNVPTKFIDKRTCLILIGDLIKNIVDSQSYDDDFVRRAVLVLMGTVLAPQSTKFVPYRYYKMVEDVSAIKSYNWNNFTLCYIYWEKLEPIGLDAFDPLSREYPLMLNWPETEGKKRDDYDKIQGWGSGNTENCISEEYRCAKVAREGTAPEEEPPKTKQKGGGRSRKASTSVVSSNTNYNMDRVMTYIKLLHKEMVMERLNTEGVMYKPNKRENVDEFDDVGEGVGMRNGKYQSKYGASKYWPDIESPTDIKIGTSFTGEATDPFIIEDNGNSPSSASIVRTKDFPSMSRTLQIVDIFGESMGGLSLTKSEESLESFLAKSKIANGDGSQDNQGKHKRNPSKYCQSPYDLLITCKKRVKKIINAYCKHLEHRGFADRHISTTWFPKFMLNRARGKTKSVNNINSEKLTRKTKVLTRVMDEYFAWDKVLLSYLLVFVSQYFVIALTSFGCYVGVFSYAR</sequence>
<name>A0A077S035_WHEAT</name>
<feature type="transmembrane region" description="Helical" evidence="2">
    <location>
        <begin position="550"/>
        <end position="575"/>
    </location>
</feature>
<accession>A0A077S035</accession>
<evidence type="ECO:0008006" key="4">
    <source>
        <dbReference type="Google" id="ProtNLM"/>
    </source>
</evidence>
<feature type="compositionally biased region" description="Basic residues" evidence="1">
    <location>
        <begin position="279"/>
        <end position="289"/>
    </location>
</feature>
<dbReference type="PANTHER" id="PTHR34835:SF50">
    <property type="entry name" value="AMINOTRANSFERASE-LIKE PLANT MOBILE DOMAIN-CONTAINING PROTEIN"/>
    <property type="match status" value="1"/>
</dbReference>
<dbReference type="AlphaFoldDB" id="A0A077S035"/>
<keyword evidence="2" id="KW-0472">Membrane</keyword>
<dbReference type="EMBL" id="HG670306">
    <property type="protein sequence ID" value="CDM86076.1"/>
    <property type="molecule type" value="Genomic_DNA"/>
</dbReference>